<feature type="compositionally biased region" description="Pro residues" evidence="1">
    <location>
        <begin position="104"/>
        <end position="115"/>
    </location>
</feature>
<proteinExistence type="predicted"/>
<organism evidence="2 3">
    <name type="scientific">Dryococelus australis</name>
    <dbReference type="NCBI Taxonomy" id="614101"/>
    <lineage>
        <taxon>Eukaryota</taxon>
        <taxon>Metazoa</taxon>
        <taxon>Ecdysozoa</taxon>
        <taxon>Arthropoda</taxon>
        <taxon>Hexapoda</taxon>
        <taxon>Insecta</taxon>
        <taxon>Pterygota</taxon>
        <taxon>Neoptera</taxon>
        <taxon>Polyneoptera</taxon>
        <taxon>Phasmatodea</taxon>
        <taxon>Verophasmatodea</taxon>
        <taxon>Anareolatae</taxon>
        <taxon>Phasmatidae</taxon>
        <taxon>Eurycanthinae</taxon>
        <taxon>Dryococelus</taxon>
    </lineage>
</organism>
<gene>
    <name evidence="2" type="ORF">PR048_017432</name>
</gene>
<sequence length="446" mass="49666">MPTICNVSDPLQEVSKHVFWREAVRQGNMFVFQDMLLLELCVNHMRKQEYCSFVVRYCRCVSEEEIDFPVIDGRRTWPPCLILGHTSSSHPNTHARTHTHTLSPSPPPPLPPPPLESRTEGYSPNHSPFGGGLSCTSILLAPLKSTKGVDILQVCAPGCRHLRSADATHSHALLVKEKARDILPANSRGRTAVLLLRPHRHIQNPPHLTPLVYDQSDLKWARSGSVAKAIPSGAAVAQWLERSQVWTQICKITLVRESIPGFPELRSLGIEPEPQLLSRVCRHSHEFASLHILAGHHHSAERQLVSKHIDLEAPRRHVGAMCGTGRGGLVVRLLASHQDEPGTIPGGVAPRFSHVGIVPDDAVGRRVFSRISPPPFILFILAIHSYSPHFIGSQDLDSNITRSPRSNRRRTEFDTRGISVWDCNDTELRPYTSKTAHPAHRLVLRS</sequence>
<feature type="region of interest" description="Disordered" evidence="1">
    <location>
        <begin position="88"/>
        <end position="123"/>
    </location>
</feature>
<dbReference type="EMBL" id="JARBHB010000006">
    <property type="protein sequence ID" value="KAJ8880959.1"/>
    <property type="molecule type" value="Genomic_DNA"/>
</dbReference>
<name>A0ABQ9H9J1_9NEOP</name>
<evidence type="ECO:0000256" key="1">
    <source>
        <dbReference type="SAM" id="MobiDB-lite"/>
    </source>
</evidence>
<keyword evidence="3" id="KW-1185">Reference proteome</keyword>
<accession>A0ABQ9H9J1</accession>
<reference evidence="2 3" key="1">
    <citation type="submission" date="2023-02" db="EMBL/GenBank/DDBJ databases">
        <title>LHISI_Scaffold_Assembly.</title>
        <authorList>
            <person name="Stuart O.P."/>
            <person name="Cleave R."/>
            <person name="Magrath M.J.L."/>
            <person name="Mikheyev A.S."/>
        </authorList>
    </citation>
    <scope>NUCLEOTIDE SEQUENCE [LARGE SCALE GENOMIC DNA]</scope>
    <source>
        <strain evidence="2">Daus_M_001</strain>
        <tissue evidence="2">Leg muscle</tissue>
    </source>
</reference>
<comment type="caution">
    <text evidence="2">The sequence shown here is derived from an EMBL/GenBank/DDBJ whole genome shotgun (WGS) entry which is preliminary data.</text>
</comment>
<dbReference type="Proteomes" id="UP001159363">
    <property type="component" value="Chromosome 5"/>
</dbReference>
<evidence type="ECO:0000313" key="3">
    <source>
        <dbReference type="Proteomes" id="UP001159363"/>
    </source>
</evidence>
<evidence type="ECO:0000313" key="2">
    <source>
        <dbReference type="EMBL" id="KAJ8880959.1"/>
    </source>
</evidence>
<protein>
    <submittedName>
        <fullName evidence="2">Uncharacterized protein</fullName>
    </submittedName>
</protein>